<proteinExistence type="inferred from homology"/>
<dbReference type="Pfam" id="PF01183">
    <property type="entry name" value="Glyco_hydro_25"/>
    <property type="match status" value="1"/>
</dbReference>
<protein>
    <recommendedName>
        <fullName evidence="4">lysozyme</fullName>
        <ecNumber evidence="4">3.2.1.17</ecNumber>
    </recommendedName>
</protein>
<keyword evidence="7" id="KW-0081">Bacteriolytic enzyme</keyword>
<dbReference type="EC" id="3.2.1.17" evidence="4"/>
<dbReference type="InterPro" id="IPR002053">
    <property type="entry name" value="Glyco_hydro_25"/>
</dbReference>
<keyword evidence="9" id="KW-1015">Disulfide bond</keyword>
<dbReference type="GO" id="GO:0005576">
    <property type="term" value="C:extracellular region"/>
    <property type="evidence" value="ECO:0007669"/>
    <property type="project" value="UniProtKB-SubCell"/>
</dbReference>
<keyword evidence="14" id="KW-1185">Reference proteome</keyword>
<dbReference type="GO" id="GO:0031640">
    <property type="term" value="P:killing of cells of another organism"/>
    <property type="evidence" value="ECO:0007669"/>
    <property type="project" value="UniProtKB-KW"/>
</dbReference>
<evidence type="ECO:0000256" key="9">
    <source>
        <dbReference type="ARBA" id="ARBA00023157"/>
    </source>
</evidence>
<evidence type="ECO:0000256" key="12">
    <source>
        <dbReference type="SAM" id="SignalP"/>
    </source>
</evidence>
<evidence type="ECO:0000256" key="5">
    <source>
        <dbReference type="ARBA" id="ARBA00022525"/>
    </source>
</evidence>
<keyword evidence="6" id="KW-0929">Antimicrobial</keyword>
<dbReference type="GO" id="GO:0009253">
    <property type="term" value="P:peptidoglycan catabolic process"/>
    <property type="evidence" value="ECO:0007669"/>
    <property type="project" value="InterPro"/>
</dbReference>
<comment type="similarity">
    <text evidence="3">Belongs to the glycosyl hydrolase 25 family.</text>
</comment>
<comment type="subcellular location">
    <subcellularLocation>
        <location evidence="2">Secreted</location>
    </subcellularLocation>
</comment>
<dbReference type="GO" id="GO:0016052">
    <property type="term" value="P:carbohydrate catabolic process"/>
    <property type="evidence" value="ECO:0007669"/>
    <property type="project" value="TreeGrafter"/>
</dbReference>
<dbReference type="SUPFAM" id="SSF51445">
    <property type="entry name" value="(Trans)glycosidases"/>
    <property type="match status" value="1"/>
</dbReference>
<feature type="signal peptide" evidence="12">
    <location>
        <begin position="1"/>
        <end position="19"/>
    </location>
</feature>
<dbReference type="PANTHER" id="PTHR34135">
    <property type="entry name" value="LYSOZYME"/>
    <property type="match status" value="1"/>
</dbReference>
<keyword evidence="8" id="KW-0378">Hydrolase</keyword>
<dbReference type="SMART" id="SM00641">
    <property type="entry name" value="Glyco_25"/>
    <property type="match status" value="1"/>
</dbReference>
<feature type="chain" id="PRO_5035252220" description="lysozyme" evidence="12">
    <location>
        <begin position="20"/>
        <end position="342"/>
    </location>
</feature>
<dbReference type="Proteomes" id="UP000634476">
    <property type="component" value="Unassembled WGS sequence"/>
</dbReference>
<keyword evidence="12" id="KW-0732">Signal</keyword>
<dbReference type="GO" id="GO:0003796">
    <property type="term" value="F:lysozyme activity"/>
    <property type="evidence" value="ECO:0007669"/>
    <property type="project" value="UniProtKB-EC"/>
</dbReference>
<dbReference type="InterPro" id="IPR017853">
    <property type="entry name" value="GH"/>
</dbReference>
<dbReference type="EMBL" id="BOOK01000056">
    <property type="protein sequence ID" value="GII04826.1"/>
    <property type="molecule type" value="Genomic_DNA"/>
</dbReference>
<evidence type="ECO:0000256" key="2">
    <source>
        <dbReference type="ARBA" id="ARBA00004613"/>
    </source>
</evidence>
<dbReference type="GO" id="GO:0042742">
    <property type="term" value="P:defense response to bacterium"/>
    <property type="evidence" value="ECO:0007669"/>
    <property type="project" value="UniProtKB-KW"/>
</dbReference>
<sequence length="342" mass="36611">MVAAVMVGALIPAASQVAAAGVSRGSAVTGVDVSNWSGEIDWGSVAGSGTAFAFVYASEGLDYLNERFDAQYGGAAEAGLIRGAYHFAQPHESDGAAQADFFVDNGGGWRSDGKTLPGVLDVEDNPYRNRNGLNSCYGLDREQMVDWVGDFTRRYRQRTGRDAIIYTTTSWWRTCTGDSPAFGRNPLWLARWGTEPGELPASWTRYTFWQSADKVAGSPGGKNSFNGTPSQLRLLARPAPKVKAAGRVTGNTYTVTLTNTTAKPITALKVAGRTFGGQKIVKAGKGCRFSGTAVRCTIPKLSPRARVKLTFVTRPSASARNARRGLDLTIGTVNLRLTAKAR</sequence>
<name>A0A8J3WWG3_9ACTN</name>
<evidence type="ECO:0000256" key="10">
    <source>
        <dbReference type="ARBA" id="ARBA00023295"/>
    </source>
</evidence>
<keyword evidence="5" id="KW-0964">Secreted</keyword>
<dbReference type="FunFam" id="3.20.20.80:FF:000060">
    <property type="entry name" value="Lysozyme M1"/>
    <property type="match status" value="1"/>
</dbReference>
<organism evidence="13 14">
    <name type="scientific">Planobispora takensis</name>
    <dbReference type="NCBI Taxonomy" id="1367882"/>
    <lineage>
        <taxon>Bacteria</taxon>
        <taxon>Bacillati</taxon>
        <taxon>Actinomycetota</taxon>
        <taxon>Actinomycetes</taxon>
        <taxon>Streptosporangiales</taxon>
        <taxon>Streptosporangiaceae</taxon>
        <taxon>Planobispora</taxon>
    </lineage>
</organism>
<dbReference type="PROSITE" id="PS51904">
    <property type="entry name" value="GLYCOSYL_HYDROL_F25_2"/>
    <property type="match status" value="1"/>
</dbReference>
<dbReference type="PANTHER" id="PTHR34135:SF2">
    <property type="entry name" value="LYSOZYME"/>
    <property type="match status" value="1"/>
</dbReference>
<comment type="function">
    <text evidence="11">This enzyme has both lysozyme (acetylmuramidase) and diacetylmuramidase activities.</text>
</comment>
<evidence type="ECO:0000256" key="4">
    <source>
        <dbReference type="ARBA" id="ARBA00012732"/>
    </source>
</evidence>
<dbReference type="AlphaFoldDB" id="A0A8J3WWG3"/>
<evidence type="ECO:0000313" key="13">
    <source>
        <dbReference type="EMBL" id="GII04826.1"/>
    </source>
</evidence>
<comment type="caution">
    <text evidence="13">The sequence shown here is derived from an EMBL/GenBank/DDBJ whole genome shotgun (WGS) entry which is preliminary data.</text>
</comment>
<dbReference type="Gene3D" id="3.20.20.80">
    <property type="entry name" value="Glycosidases"/>
    <property type="match status" value="1"/>
</dbReference>
<evidence type="ECO:0000256" key="7">
    <source>
        <dbReference type="ARBA" id="ARBA00022638"/>
    </source>
</evidence>
<reference evidence="13" key="1">
    <citation type="submission" date="2021-01" db="EMBL/GenBank/DDBJ databases">
        <title>Whole genome shotgun sequence of Planobispora takensis NBRC 109077.</title>
        <authorList>
            <person name="Komaki H."/>
            <person name="Tamura T."/>
        </authorList>
    </citation>
    <scope>NUCLEOTIDE SEQUENCE</scope>
    <source>
        <strain evidence="13">NBRC 109077</strain>
    </source>
</reference>
<gene>
    <name evidence="13" type="ORF">Pta02_68340</name>
</gene>
<dbReference type="InterPro" id="IPR018077">
    <property type="entry name" value="Glyco_hydro_fam25_subgr"/>
</dbReference>
<evidence type="ECO:0000313" key="14">
    <source>
        <dbReference type="Proteomes" id="UP000634476"/>
    </source>
</evidence>
<evidence type="ECO:0000256" key="8">
    <source>
        <dbReference type="ARBA" id="ARBA00022801"/>
    </source>
</evidence>
<dbReference type="GO" id="GO:0016998">
    <property type="term" value="P:cell wall macromolecule catabolic process"/>
    <property type="evidence" value="ECO:0007669"/>
    <property type="project" value="InterPro"/>
</dbReference>
<comment type="catalytic activity">
    <reaction evidence="1">
        <text>Hydrolysis of (1-&gt;4)-beta-linkages between N-acetylmuramic acid and N-acetyl-D-glucosamine residues in a peptidoglycan and between N-acetyl-D-glucosamine residues in chitodextrins.</text>
        <dbReference type="EC" id="3.2.1.17"/>
    </reaction>
</comment>
<keyword evidence="10" id="KW-0326">Glycosidase</keyword>
<evidence type="ECO:0000256" key="1">
    <source>
        <dbReference type="ARBA" id="ARBA00000632"/>
    </source>
</evidence>
<evidence type="ECO:0000256" key="6">
    <source>
        <dbReference type="ARBA" id="ARBA00022529"/>
    </source>
</evidence>
<evidence type="ECO:0000256" key="11">
    <source>
        <dbReference type="ARBA" id="ARBA00055588"/>
    </source>
</evidence>
<accession>A0A8J3WWG3</accession>
<evidence type="ECO:0000256" key="3">
    <source>
        <dbReference type="ARBA" id="ARBA00010646"/>
    </source>
</evidence>